<dbReference type="SMART" id="SM00369">
    <property type="entry name" value="LRR_TYP"/>
    <property type="match status" value="5"/>
</dbReference>
<keyword evidence="4" id="KW-1185">Reference proteome</keyword>
<dbReference type="PANTHER" id="PTHR45617:SF169">
    <property type="entry name" value="LRRCT DOMAIN-CONTAINING PROTEIN"/>
    <property type="match status" value="1"/>
</dbReference>
<dbReference type="AlphaFoldDB" id="A0A087HLN3"/>
<name>A0A087HLN3_ARAAL</name>
<organism evidence="3 4">
    <name type="scientific">Arabis alpina</name>
    <name type="common">Alpine rock-cress</name>
    <dbReference type="NCBI Taxonomy" id="50452"/>
    <lineage>
        <taxon>Eukaryota</taxon>
        <taxon>Viridiplantae</taxon>
        <taxon>Streptophyta</taxon>
        <taxon>Embryophyta</taxon>
        <taxon>Tracheophyta</taxon>
        <taxon>Spermatophyta</taxon>
        <taxon>Magnoliopsida</taxon>
        <taxon>eudicotyledons</taxon>
        <taxon>Gunneridae</taxon>
        <taxon>Pentapetalae</taxon>
        <taxon>rosids</taxon>
        <taxon>malvids</taxon>
        <taxon>Brassicales</taxon>
        <taxon>Brassicaceae</taxon>
        <taxon>Arabideae</taxon>
        <taxon>Arabis</taxon>
    </lineage>
</organism>
<dbReference type="OrthoDB" id="1738872at2759"/>
<dbReference type="Proteomes" id="UP000029120">
    <property type="component" value="Chromosome 1"/>
</dbReference>
<gene>
    <name evidence="3" type="ordered locus">AALP_Aa1g070300</name>
</gene>
<dbReference type="Gene3D" id="3.80.10.10">
    <property type="entry name" value="Ribonuclease Inhibitor"/>
    <property type="match status" value="1"/>
</dbReference>
<proteinExistence type="predicted"/>
<dbReference type="PANTHER" id="PTHR45617">
    <property type="entry name" value="LEUCINE RICH REPEAT FAMILY PROTEIN"/>
    <property type="match status" value="1"/>
</dbReference>
<evidence type="ECO:0000256" key="2">
    <source>
        <dbReference type="ARBA" id="ARBA00022737"/>
    </source>
</evidence>
<keyword evidence="1" id="KW-0433">Leucine-rich repeat</keyword>
<dbReference type="InterPro" id="IPR003591">
    <property type="entry name" value="Leu-rich_rpt_typical-subtyp"/>
</dbReference>
<evidence type="ECO:0000313" key="3">
    <source>
        <dbReference type="EMBL" id="KFK43035.1"/>
    </source>
</evidence>
<dbReference type="PROSITE" id="PS51450">
    <property type="entry name" value="LRR"/>
    <property type="match status" value="3"/>
</dbReference>
<evidence type="ECO:0000313" key="4">
    <source>
        <dbReference type="Proteomes" id="UP000029120"/>
    </source>
</evidence>
<protein>
    <recommendedName>
        <fullName evidence="5">Leucine-rich repeat-containing N-terminal plant-type domain-containing protein</fullName>
    </recommendedName>
</protein>
<dbReference type="InterPro" id="IPR032675">
    <property type="entry name" value="LRR_dom_sf"/>
</dbReference>
<dbReference type="Gramene" id="KFK43035">
    <property type="protein sequence ID" value="KFK43035"/>
    <property type="gene ID" value="AALP_AA1G070300"/>
</dbReference>
<reference evidence="4" key="1">
    <citation type="journal article" date="2015" name="Nat. Plants">
        <title>Genome expansion of Arabis alpina linked with retrotransposition and reduced symmetric DNA methylation.</title>
        <authorList>
            <person name="Willing E.M."/>
            <person name="Rawat V."/>
            <person name="Mandakova T."/>
            <person name="Maumus F."/>
            <person name="James G.V."/>
            <person name="Nordstroem K.J."/>
            <person name="Becker C."/>
            <person name="Warthmann N."/>
            <person name="Chica C."/>
            <person name="Szarzynska B."/>
            <person name="Zytnicki M."/>
            <person name="Albani M.C."/>
            <person name="Kiefer C."/>
            <person name="Bergonzi S."/>
            <person name="Castaings L."/>
            <person name="Mateos J.L."/>
            <person name="Berns M.C."/>
            <person name="Bujdoso N."/>
            <person name="Piofczyk T."/>
            <person name="de Lorenzo L."/>
            <person name="Barrero-Sicilia C."/>
            <person name="Mateos I."/>
            <person name="Piednoel M."/>
            <person name="Hagmann J."/>
            <person name="Chen-Min-Tao R."/>
            <person name="Iglesias-Fernandez R."/>
            <person name="Schuster S.C."/>
            <person name="Alonso-Blanco C."/>
            <person name="Roudier F."/>
            <person name="Carbonero P."/>
            <person name="Paz-Ares J."/>
            <person name="Davis S.J."/>
            <person name="Pecinka A."/>
            <person name="Quesneville H."/>
            <person name="Colot V."/>
            <person name="Lysak M.A."/>
            <person name="Weigel D."/>
            <person name="Coupland G."/>
            <person name="Schneeberger K."/>
        </authorList>
    </citation>
    <scope>NUCLEOTIDE SEQUENCE [LARGE SCALE GENOMIC DNA]</scope>
    <source>
        <strain evidence="4">cv. Pajares</strain>
    </source>
</reference>
<evidence type="ECO:0008006" key="5">
    <source>
        <dbReference type="Google" id="ProtNLM"/>
    </source>
</evidence>
<dbReference type="eggNOG" id="KOG0619">
    <property type="taxonomic scope" value="Eukaryota"/>
</dbReference>
<dbReference type="Pfam" id="PF13855">
    <property type="entry name" value="LRR_8"/>
    <property type="match status" value="1"/>
</dbReference>
<dbReference type="PRINTS" id="PR00019">
    <property type="entry name" value="LEURICHRPT"/>
</dbReference>
<dbReference type="EMBL" id="CM002869">
    <property type="protein sequence ID" value="KFK43035.1"/>
    <property type="molecule type" value="Genomic_DNA"/>
</dbReference>
<dbReference type="SUPFAM" id="SSF52058">
    <property type="entry name" value="L domain-like"/>
    <property type="match status" value="1"/>
</dbReference>
<dbReference type="Pfam" id="PF00560">
    <property type="entry name" value="LRR_1"/>
    <property type="match status" value="1"/>
</dbReference>
<keyword evidence="2" id="KW-0677">Repeat</keyword>
<dbReference type="InterPro" id="IPR001611">
    <property type="entry name" value="Leu-rich_rpt"/>
</dbReference>
<accession>A0A087HLN3</accession>
<evidence type="ECO:0000256" key="1">
    <source>
        <dbReference type="ARBA" id="ARBA00022614"/>
    </source>
</evidence>
<sequence>MMILRVTVAFGRDFPQLQSLDFSFNGLSHLFDPIHGYKGFQRLKKLRTLDLSGNNLNNSVLPFLSASRSLVTLNLSGNELEGVLPWSGLIDLRELEVLDLSYNIITDIEDGDGLKAMKLKTLDLSFNRLSEAARLEIFKDMSKLQVLDLTGNGFINLDSLGVVFPSSLQVLSLAYNQLSLTPKGYSKICALVNLRELDLSINALTNMPYCLAQFMDFLFINMNCATLISHITS</sequence>